<evidence type="ECO:0000256" key="3">
    <source>
        <dbReference type="ARBA" id="ARBA00008894"/>
    </source>
</evidence>
<feature type="domain" description="Disease resistance protein winged helix" evidence="12">
    <location>
        <begin position="1253"/>
        <end position="1301"/>
    </location>
</feature>
<dbReference type="GO" id="GO:0005737">
    <property type="term" value="C:cytoplasm"/>
    <property type="evidence" value="ECO:0007669"/>
    <property type="project" value="UniProtKB-SubCell"/>
</dbReference>
<dbReference type="FunFam" id="1.10.8.430:FF:000003">
    <property type="entry name" value="Probable disease resistance protein At5g66910"/>
    <property type="match status" value="2"/>
</dbReference>
<dbReference type="InterPro" id="IPR058922">
    <property type="entry name" value="WHD_DRP"/>
</dbReference>
<dbReference type="SUPFAM" id="SSF52540">
    <property type="entry name" value="P-loop containing nucleoside triphosphate hydrolases"/>
    <property type="match status" value="2"/>
</dbReference>
<dbReference type="GO" id="GO:0005524">
    <property type="term" value="F:ATP binding"/>
    <property type="evidence" value="ECO:0007669"/>
    <property type="project" value="UniProtKB-KW"/>
</dbReference>
<dbReference type="GO" id="GO:0009626">
    <property type="term" value="P:plant-type hypersensitive response"/>
    <property type="evidence" value="ECO:0007669"/>
    <property type="project" value="UniProtKB-KW"/>
</dbReference>
<dbReference type="InterPro" id="IPR055414">
    <property type="entry name" value="LRR_R13L4/SHOC2-like"/>
</dbReference>
<dbReference type="Gene3D" id="1.10.10.10">
    <property type="entry name" value="Winged helix-like DNA-binding domain superfamily/Winged helix DNA-binding domain"/>
    <property type="match status" value="2"/>
</dbReference>
<dbReference type="PANTHER" id="PTHR23155">
    <property type="entry name" value="DISEASE RESISTANCE PROTEIN RP"/>
    <property type="match status" value="1"/>
</dbReference>
<keyword evidence="9" id="KW-0611">Plant defense</keyword>
<dbReference type="Pfam" id="PF23559">
    <property type="entry name" value="WHD_DRP"/>
    <property type="match status" value="2"/>
</dbReference>
<dbReference type="PRINTS" id="PR00364">
    <property type="entry name" value="DISEASERSIST"/>
</dbReference>
<dbReference type="FunFam" id="1.10.10.10:FF:000322">
    <property type="entry name" value="Probable disease resistance protein At1g63360"/>
    <property type="match status" value="2"/>
</dbReference>
<dbReference type="InterPro" id="IPR044974">
    <property type="entry name" value="Disease_R_plants"/>
</dbReference>
<comment type="similarity">
    <text evidence="3">Belongs to the disease resistance NB-LRR family.</text>
</comment>
<evidence type="ECO:0000256" key="4">
    <source>
        <dbReference type="ARBA" id="ARBA00022490"/>
    </source>
</evidence>
<dbReference type="Proteomes" id="UP000826271">
    <property type="component" value="Unassembled WGS sequence"/>
</dbReference>
<dbReference type="InterPro" id="IPR032675">
    <property type="entry name" value="LRR_dom_sf"/>
</dbReference>
<evidence type="ECO:0000259" key="11">
    <source>
        <dbReference type="Pfam" id="PF00931"/>
    </source>
</evidence>
<evidence type="ECO:0000259" key="12">
    <source>
        <dbReference type="Pfam" id="PF23559"/>
    </source>
</evidence>
<keyword evidence="4" id="KW-0963">Cytoplasm</keyword>
<name>A0AAV6XJF9_9LAMI</name>
<evidence type="ECO:0000256" key="9">
    <source>
        <dbReference type="ARBA" id="ARBA00022821"/>
    </source>
</evidence>
<evidence type="ECO:0000256" key="6">
    <source>
        <dbReference type="ARBA" id="ARBA00022667"/>
    </source>
</evidence>
<evidence type="ECO:0000256" key="10">
    <source>
        <dbReference type="ARBA" id="ARBA00022840"/>
    </source>
</evidence>
<dbReference type="Pfam" id="PF00931">
    <property type="entry name" value="NB-ARC"/>
    <property type="match status" value="2"/>
</dbReference>
<proteinExistence type="inferred from homology"/>
<evidence type="ECO:0008006" key="16">
    <source>
        <dbReference type="Google" id="ProtNLM"/>
    </source>
</evidence>
<evidence type="ECO:0000256" key="5">
    <source>
        <dbReference type="ARBA" id="ARBA00022614"/>
    </source>
</evidence>
<dbReference type="InterPro" id="IPR002182">
    <property type="entry name" value="NB-ARC"/>
</dbReference>
<keyword evidence="10" id="KW-0067">ATP-binding</keyword>
<dbReference type="FunFam" id="3.40.50.300:FF:001091">
    <property type="entry name" value="Probable disease resistance protein At1g61300"/>
    <property type="match status" value="2"/>
</dbReference>
<protein>
    <recommendedName>
        <fullName evidence="16">NB-ARC domain-containing protein</fullName>
    </recommendedName>
</protein>
<dbReference type="EMBL" id="WHWC01000007">
    <property type="protein sequence ID" value="KAG8380147.1"/>
    <property type="molecule type" value="Genomic_DNA"/>
</dbReference>
<dbReference type="Gene3D" id="3.40.50.300">
    <property type="entry name" value="P-loop containing nucleotide triphosphate hydrolases"/>
    <property type="match status" value="2"/>
</dbReference>
<gene>
    <name evidence="14" type="ORF">BUALT_Bualt07G0163300</name>
</gene>
<dbReference type="InterPro" id="IPR027417">
    <property type="entry name" value="P-loop_NTPase"/>
</dbReference>
<feature type="domain" description="NB-ARC" evidence="11">
    <location>
        <begin position="165"/>
        <end position="331"/>
    </location>
</feature>
<sequence length="1569" mass="178961">MAAYATLVSVMHTIEQIQLHPSPPISLDHKQVQSLTETITFLQGFLEVYPHDGTQEAYDLEGRIRDAAHAAEDVIESHIVDRIRGGSTSSHGENSNDLYQDLGQVIKDMDFIKKEVVLEIKAKKEIQDDKLPTQYSILPVGSSTTSAPTSENIMEGLDDILIMDIVERLTGHPSKRQIIPIAGMGGIGKTTLARNVYAKSIIVEYFDICAWVTISQDYNVKEILLEILLSSKKVESSRESLRGMSEEELGGKVYKTLFGRRYLIVMDDIWSIEVWDKLKFFFPDNNNGSRIMITTRMSNLSFDFIGSEGFSMKLLDDDKSWNLFCKKVFGEEGCPPKLEEIGKKIAKTCKGLPLSIAVIGGLLAKSERTRQYWEYIADNLNPIVNLEDEARCLKILSMSYFNLPVHLKPCFLYMGVFNEDMDISVSRLVRLWVAEGFLKPISGKCLEAVAEDYLKSLMDRNLISVHRWGSSGKIKYCKIHDLMRDLCLREAHKEKFFCVPRERSPNMLQSKNNEEHSPNMLQSINNERCITIHSSILSREYAIQLLFGLPFASLVRSLIYNSEGYLPPHTCRLLRVLQAADMKLYNEKARKYEYFVNDIFQFVNLRYLDFGVERYLNAKFHSSKCLLWNLQTLIIKGDSEEVVAPSEIWMMPHLRHVKLENFYLPDPPSVEEEKPVFVLRNLQTLSRVINFGCSEDVVKRIPNIKKLRVVYEKDSDEGARRYCTENFICLHKLESLDFTFGDYMDKRTHSYLSQNLTFPYSLRKLALCRTHLGWEEMSSKVGSLPLLQVLKLKDDSCKGSEWKPVEGQFCSLKVLEIQEDDLEYWTADETNFPCLEQLLLLVPSKLKEVPSGIGDIPTLRSIRLDLCCNSAVISAKKIADEQEELGNLDLQVQATVWKEDTEIQESMLTQDVIESHIVDRIRGGSTSSHGENSNELYQDLGQVIKDMDFIKKEVVLEIKAKKEIQDDKLPTQYSILPVGSSTTSSPTSENIIVDLDGILIEIMERLTGQQSKRLIIPIVGMGGIGKTTLARNVYAKPIIKEYFDICALVTISQDYNLQEILVEILLGSKKYESSRESLRGMSEEELGEKIYKTLSGRRYLIVMDDMWSIEVWDKLKFFCPDNNNGSRIMITTRLSKLAYDFIGSDGFRMKLLDDDTSWNLLCKKVFGEEGYPPELEEIGKKIAKTCKGLPLSIEVIGGLLGKSKRTPQYWKYIAENLNAIVNLEDGARCLKILSLSYVNLPVHLKPCFLYMGVFPEDIGIPVSRLVRLWVAEGFLRPISEKCLEEVAEDYLKHLIDRNLISACQVQLTSPPGSSRGQARLCFEEPTNALEIRDFRCGEDVVKRIPNIKKLKVVYFKGSNEGSRTDNFSRLHELESLACKFDYFWRNLTSPLVRTYSQRYLTSGYLWQNLTFPHSLKKLTIDNSGVDWEEMSSKVGSLPLLQVLKLNRGACKGPRWEPVEGQFCSLKALIIRRCSDLEYWTADQTNFPLLEQLVLQELNKLTEVPSGIGDIPTLRSIELRCCSDSAVISAKKIADEQEELENLDLQVQVSRWLEGSMLGSLQSSRNFRVW</sequence>
<dbReference type="InterPro" id="IPR042197">
    <property type="entry name" value="Apaf_helical"/>
</dbReference>
<feature type="domain" description="NB-ARC" evidence="11">
    <location>
        <begin position="1001"/>
        <end position="1168"/>
    </location>
</feature>
<evidence type="ECO:0000256" key="7">
    <source>
        <dbReference type="ARBA" id="ARBA00022737"/>
    </source>
</evidence>
<dbReference type="Gene3D" id="1.10.8.430">
    <property type="entry name" value="Helical domain of apoptotic protease-activating factors"/>
    <property type="match status" value="2"/>
</dbReference>
<evidence type="ECO:0000256" key="2">
    <source>
        <dbReference type="ARBA" id="ARBA00004496"/>
    </source>
</evidence>
<dbReference type="InterPro" id="IPR036388">
    <property type="entry name" value="WH-like_DNA-bd_sf"/>
</dbReference>
<keyword evidence="7" id="KW-0677">Repeat</keyword>
<accession>A0AAV6XJF9</accession>
<comment type="function">
    <text evidence="1">Confers resistance to late blight (Phytophthora infestans) races carrying the avirulence gene Avr1. Resistance proteins guard the plant against pathogens that contain an appropriate avirulence protein via an indirect interaction with this avirulence protein. That triggers a defense system including the hypersensitive response, which restricts the pathogen growth.</text>
</comment>
<dbReference type="PANTHER" id="PTHR23155:SF1152">
    <property type="entry name" value="AAA+ ATPASE DOMAIN-CONTAINING PROTEIN"/>
    <property type="match status" value="1"/>
</dbReference>
<dbReference type="GO" id="GO:0051607">
    <property type="term" value="P:defense response to virus"/>
    <property type="evidence" value="ECO:0007669"/>
    <property type="project" value="UniProtKB-ARBA"/>
</dbReference>
<dbReference type="Gene3D" id="1.20.5.4130">
    <property type="match status" value="1"/>
</dbReference>
<keyword evidence="5" id="KW-0433">Leucine-rich repeat</keyword>
<evidence type="ECO:0000256" key="1">
    <source>
        <dbReference type="ARBA" id="ARBA00002074"/>
    </source>
</evidence>
<comment type="subcellular location">
    <subcellularLocation>
        <location evidence="2">Cytoplasm</location>
    </subcellularLocation>
</comment>
<keyword evidence="15" id="KW-1185">Reference proteome</keyword>
<comment type="caution">
    <text evidence="14">The sequence shown here is derived from an EMBL/GenBank/DDBJ whole genome shotgun (WGS) entry which is preliminary data.</text>
</comment>
<dbReference type="GO" id="GO:0043531">
    <property type="term" value="F:ADP binding"/>
    <property type="evidence" value="ECO:0007669"/>
    <property type="project" value="InterPro"/>
</dbReference>
<dbReference type="Gene3D" id="3.80.10.10">
    <property type="entry name" value="Ribonuclease Inhibitor"/>
    <property type="match status" value="2"/>
</dbReference>
<evidence type="ECO:0000313" key="15">
    <source>
        <dbReference type="Proteomes" id="UP000826271"/>
    </source>
</evidence>
<reference evidence="14" key="1">
    <citation type="submission" date="2019-10" db="EMBL/GenBank/DDBJ databases">
        <authorList>
            <person name="Zhang R."/>
            <person name="Pan Y."/>
            <person name="Wang J."/>
            <person name="Ma R."/>
            <person name="Yu S."/>
        </authorList>
    </citation>
    <scope>NUCLEOTIDE SEQUENCE</scope>
    <source>
        <strain evidence="14">LA-IB0</strain>
        <tissue evidence="14">Leaf</tissue>
    </source>
</reference>
<dbReference type="SUPFAM" id="SSF52047">
    <property type="entry name" value="RNI-like"/>
    <property type="match status" value="2"/>
</dbReference>
<feature type="domain" description="Disease resistance protein winged helix" evidence="12">
    <location>
        <begin position="416"/>
        <end position="487"/>
    </location>
</feature>
<evidence type="ECO:0000256" key="8">
    <source>
        <dbReference type="ARBA" id="ARBA00022741"/>
    </source>
</evidence>
<keyword evidence="6" id="KW-0381">Hypersensitive response</keyword>
<organism evidence="14 15">
    <name type="scientific">Buddleja alternifolia</name>
    <dbReference type="NCBI Taxonomy" id="168488"/>
    <lineage>
        <taxon>Eukaryota</taxon>
        <taxon>Viridiplantae</taxon>
        <taxon>Streptophyta</taxon>
        <taxon>Embryophyta</taxon>
        <taxon>Tracheophyta</taxon>
        <taxon>Spermatophyta</taxon>
        <taxon>Magnoliopsida</taxon>
        <taxon>eudicotyledons</taxon>
        <taxon>Gunneridae</taxon>
        <taxon>Pentapetalae</taxon>
        <taxon>asterids</taxon>
        <taxon>lamiids</taxon>
        <taxon>Lamiales</taxon>
        <taxon>Scrophulariaceae</taxon>
        <taxon>Buddlejeae</taxon>
        <taxon>Buddleja</taxon>
    </lineage>
</organism>
<feature type="domain" description="Disease resistance R13L4/SHOC-2-like LRR" evidence="13">
    <location>
        <begin position="555"/>
        <end position="902"/>
    </location>
</feature>
<evidence type="ECO:0000313" key="14">
    <source>
        <dbReference type="EMBL" id="KAG8380147.1"/>
    </source>
</evidence>
<dbReference type="Pfam" id="PF23598">
    <property type="entry name" value="LRR_14"/>
    <property type="match status" value="1"/>
</dbReference>
<keyword evidence="8" id="KW-0547">Nucleotide-binding</keyword>
<evidence type="ECO:0000259" key="13">
    <source>
        <dbReference type="Pfam" id="PF23598"/>
    </source>
</evidence>